<dbReference type="GO" id="GO:1990573">
    <property type="term" value="P:potassium ion import across plasma membrane"/>
    <property type="evidence" value="ECO:0007669"/>
    <property type="project" value="TreeGrafter"/>
</dbReference>
<dbReference type="GO" id="GO:0005886">
    <property type="term" value="C:plasma membrane"/>
    <property type="evidence" value="ECO:0007669"/>
    <property type="project" value="TreeGrafter"/>
</dbReference>
<keyword evidence="2" id="KW-0813">Transport</keyword>
<dbReference type="PANTHER" id="PTHR31064:SF37">
    <property type="entry name" value="TRANSPORTER, PUTATIVE (EUROFUNG)-RELATED"/>
    <property type="match status" value="1"/>
</dbReference>
<dbReference type="Pfam" id="PF02386">
    <property type="entry name" value="TrkH"/>
    <property type="match status" value="1"/>
</dbReference>
<dbReference type="InterPro" id="IPR003445">
    <property type="entry name" value="Cat_transpt"/>
</dbReference>
<feature type="transmembrane region" description="Helical" evidence="7">
    <location>
        <begin position="43"/>
        <end position="64"/>
    </location>
</feature>
<evidence type="ECO:0000256" key="7">
    <source>
        <dbReference type="SAM" id="Phobius"/>
    </source>
</evidence>
<evidence type="ECO:0000313" key="8">
    <source>
        <dbReference type="EMBL" id="EPS25165.1"/>
    </source>
</evidence>
<feature type="transmembrane region" description="Helical" evidence="7">
    <location>
        <begin position="12"/>
        <end position="31"/>
    </location>
</feature>
<feature type="transmembrane region" description="Helical" evidence="7">
    <location>
        <begin position="434"/>
        <end position="454"/>
    </location>
</feature>
<keyword evidence="9" id="KW-1185">Reference proteome</keyword>
<dbReference type="Proteomes" id="UP000019376">
    <property type="component" value="Unassembled WGS sequence"/>
</dbReference>
<feature type="transmembrane region" description="Helical" evidence="7">
    <location>
        <begin position="242"/>
        <end position="262"/>
    </location>
</feature>
<dbReference type="PANTHER" id="PTHR31064">
    <property type="entry name" value="POTASSIUM TRANSPORT PROTEIN DDB_G0292412-RELATED"/>
    <property type="match status" value="1"/>
</dbReference>
<keyword evidence="6 7" id="KW-0472">Membrane</keyword>
<sequence length="624" mass="68781">MASLLESKLLPLHLAYFFLFSMIGSGILYATSTQIVNLPYVDALFMSVSAMTGAGLSVVDPSVLGTLPQITIFILFILGHSIPINGVITLLRALSLRKRLIRGQEATEKGHIDCQESLPEKHMIPTEICSIVNPAKSLSPLKTNVTDREIPADGPSPVGSEDMRHSRGPLIFTFARSPSRVSAGPTATRERPKLAKLGSVLAMAGSKIDSLMAHKDHVGTLNTTSEDWTEYRALMIISVSTLSYAVICPLIGILSVGFWFQMCRPDVPREDGVAPFWAGAFLVMSSFANNGMSLVNRNMEPFQREAAPLLICGILILAGNTLFPCLLRLVIWTSRRMIPLTPKWAIWRQTFDLVLTQPQNLCGFLYPAGHTWFLVGTVVLLNVIMWGGFELAALRDLEIGTLPPKFRVLDGLFQAFAIRGGGFAVVAIDKLPQALLVIYAIMMYLSALPTCAAFKDTFSPQISEAGNASCLEAGVAGFRNGTRHGAESMLCRSTFYYERLRSHLSRDMWWLSFAVIIICVAESRKFIDFPLAFSTFNIIFEVVSAYSFVGVSVGYPGKTYAFCGEWTSFSKLLLIMISVVGRHRDVPNMIMRKPRFVNIDQTVHRQTIAPGCDLELVPAHARLD</sequence>
<keyword evidence="4 7" id="KW-1133">Transmembrane helix</keyword>
<accession>S7Z3R7</accession>
<name>S7Z3R7_PENO1</name>
<feature type="transmembrane region" description="Helical" evidence="7">
    <location>
        <begin position="406"/>
        <end position="428"/>
    </location>
</feature>
<dbReference type="eggNOG" id="KOG1341">
    <property type="taxonomic scope" value="Eukaryota"/>
</dbReference>
<dbReference type="PhylomeDB" id="S7Z3R7"/>
<dbReference type="HOGENOM" id="CLU_005947_4_1_1"/>
<dbReference type="EMBL" id="KB644408">
    <property type="protein sequence ID" value="EPS25165.1"/>
    <property type="molecule type" value="Genomic_DNA"/>
</dbReference>
<evidence type="ECO:0008006" key="10">
    <source>
        <dbReference type="Google" id="ProtNLM"/>
    </source>
</evidence>
<comment type="subcellular location">
    <subcellularLocation>
        <location evidence="1">Membrane</location>
        <topology evidence="1">Multi-pass membrane protein</topology>
    </subcellularLocation>
</comment>
<evidence type="ECO:0000256" key="1">
    <source>
        <dbReference type="ARBA" id="ARBA00004141"/>
    </source>
</evidence>
<gene>
    <name evidence="8" type="ORF">PDE_00096</name>
</gene>
<dbReference type="AlphaFoldDB" id="S7Z3R7"/>
<keyword evidence="3 7" id="KW-0812">Transmembrane</keyword>
<feature type="transmembrane region" description="Helical" evidence="7">
    <location>
        <begin position="307"/>
        <end position="331"/>
    </location>
</feature>
<feature type="transmembrane region" description="Helical" evidence="7">
    <location>
        <begin position="70"/>
        <end position="94"/>
    </location>
</feature>
<feature type="transmembrane region" description="Helical" evidence="7">
    <location>
        <begin position="372"/>
        <end position="394"/>
    </location>
</feature>
<dbReference type="OrthoDB" id="9999863at2759"/>
<keyword evidence="5" id="KW-0406">Ion transport</keyword>
<evidence type="ECO:0000313" key="9">
    <source>
        <dbReference type="Proteomes" id="UP000019376"/>
    </source>
</evidence>
<feature type="transmembrane region" description="Helical" evidence="7">
    <location>
        <begin position="533"/>
        <end position="555"/>
    </location>
</feature>
<dbReference type="GO" id="GO:0030007">
    <property type="term" value="P:intracellular potassium ion homeostasis"/>
    <property type="evidence" value="ECO:0007669"/>
    <property type="project" value="TreeGrafter"/>
</dbReference>
<dbReference type="STRING" id="933388.S7Z3R7"/>
<evidence type="ECO:0000256" key="6">
    <source>
        <dbReference type="ARBA" id="ARBA00023136"/>
    </source>
</evidence>
<dbReference type="InterPro" id="IPR051143">
    <property type="entry name" value="TrkH_K-transport"/>
</dbReference>
<evidence type="ECO:0000256" key="2">
    <source>
        <dbReference type="ARBA" id="ARBA00022448"/>
    </source>
</evidence>
<feature type="transmembrane region" description="Helical" evidence="7">
    <location>
        <begin position="274"/>
        <end position="295"/>
    </location>
</feature>
<protein>
    <recommendedName>
        <fullName evidence="10">Cation transporter</fullName>
    </recommendedName>
</protein>
<organism evidence="8 9">
    <name type="scientific">Penicillium oxalicum (strain 114-2 / CGMCC 5302)</name>
    <name type="common">Penicillium decumbens</name>
    <dbReference type="NCBI Taxonomy" id="933388"/>
    <lineage>
        <taxon>Eukaryota</taxon>
        <taxon>Fungi</taxon>
        <taxon>Dikarya</taxon>
        <taxon>Ascomycota</taxon>
        <taxon>Pezizomycotina</taxon>
        <taxon>Eurotiomycetes</taxon>
        <taxon>Eurotiomycetidae</taxon>
        <taxon>Eurotiales</taxon>
        <taxon>Aspergillaceae</taxon>
        <taxon>Penicillium</taxon>
    </lineage>
</organism>
<dbReference type="GO" id="GO:0140107">
    <property type="term" value="F:high-affinity potassium ion transmembrane transporter activity"/>
    <property type="evidence" value="ECO:0007669"/>
    <property type="project" value="TreeGrafter"/>
</dbReference>
<evidence type="ECO:0000256" key="4">
    <source>
        <dbReference type="ARBA" id="ARBA00022989"/>
    </source>
</evidence>
<evidence type="ECO:0000256" key="5">
    <source>
        <dbReference type="ARBA" id="ARBA00023065"/>
    </source>
</evidence>
<proteinExistence type="predicted"/>
<evidence type="ECO:0000256" key="3">
    <source>
        <dbReference type="ARBA" id="ARBA00022692"/>
    </source>
</evidence>
<reference evidence="8 9" key="1">
    <citation type="journal article" date="2013" name="PLoS ONE">
        <title>Genomic and secretomic analyses reveal unique features of the lignocellulolytic enzyme system of Penicillium decumbens.</title>
        <authorList>
            <person name="Liu G."/>
            <person name="Zhang L."/>
            <person name="Wei X."/>
            <person name="Zou G."/>
            <person name="Qin Y."/>
            <person name="Ma L."/>
            <person name="Li J."/>
            <person name="Zheng H."/>
            <person name="Wang S."/>
            <person name="Wang C."/>
            <person name="Xun L."/>
            <person name="Zhao G.-P."/>
            <person name="Zhou Z."/>
            <person name="Qu Y."/>
        </authorList>
    </citation>
    <scope>NUCLEOTIDE SEQUENCE [LARGE SCALE GENOMIC DNA]</scope>
    <source>
        <strain evidence="9">114-2 / CGMCC 5302</strain>
    </source>
</reference>